<comment type="function">
    <text evidence="2 10">Catalyzes the isomerization between 2-isopropylmalate and 3-isopropylmalate, via the formation of 2-isopropylmaleate.</text>
</comment>
<comment type="pathway">
    <text evidence="3 10">Amino-acid biosynthesis; L-leucine biosynthesis; L-leucine from 3-methyl-2-oxobutanoate: step 2/4.</text>
</comment>
<dbReference type="InterPro" id="IPR004431">
    <property type="entry name" value="3-IsopropMal_deHydase_ssu"/>
</dbReference>
<gene>
    <name evidence="10" type="primary">leuD</name>
    <name evidence="12" type="ORF">JOC54_001808</name>
</gene>
<dbReference type="NCBIfam" id="TIGR00171">
    <property type="entry name" value="leuD"/>
    <property type="match status" value="1"/>
</dbReference>
<dbReference type="HAMAP" id="MF_01031">
    <property type="entry name" value="LeuD_type1"/>
    <property type="match status" value="1"/>
</dbReference>
<dbReference type="CDD" id="cd01577">
    <property type="entry name" value="IPMI_Swivel"/>
    <property type="match status" value="1"/>
</dbReference>
<dbReference type="EMBL" id="JAFBCV010000004">
    <property type="protein sequence ID" value="MBM7838552.1"/>
    <property type="molecule type" value="Genomic_DNA"/>
</dbReference>
<dbReference type="GO" id="GO:0047508">
    <property type="term" value="F:(R)-2-methylmalate dehydratase activity"/>
    <property type="evidence" value="ECO:0007669"/>
    <property type="project" value="UniProtKB-EC"/>
</dbReference>
<evidence type="ECO:0000256" key="10">
    <source>
        <dbReference type="HAMAP-Rule" id="MF_01031"/>
    </source>
</evidence>
<feature type="domain" description="Aconitase A/isopropylmalate dehydratase small subunit swivel" evidence="11">
    <location>
        <begin position="4"/>
        <end position="122"/>
    </location>
</feature>
<dbReference type="Proteomes" id="UP001179280">
    <property type="component" value="Unassembled WGS sequence"/>
</dbReference>
<evidence type="ECO:0000259" key="11">
    <source>
        <dbReference type="Pfam" id="PF00694"/>
    </source>
</evidence>
<dbReference type="NCBIfam" id="NF002458">
    <property type="entry name" value="PRK01641.1"/>
    <property type="match status" value="1"/>
</dbReference>
<dbReference type="PANTHER" id="PTHR43345">
    <property type="entry name" value="3-ISOPROPYLMALATE DEHYDRATASE SMALL SUBUNIT 2-RELATED-RELATED"/>
    <property type="match status" value="1"/>
</dbReference>
<evidence type="ECO:0000313" key="12">
    <source>
        <dbReference type="EMBL" id="MBM7838552.1"/>
    </source>
</evidence>
<dbReference type="Gene3D" id="3.20.19.10">
    <property type="entry name" value="Aconitase, domain 4"/>
    <property type="match status" value="1"/>
</dbReference>
<dbReference type="PANTHER" id="PTHR43345:SF5">
    <property type="entry name" value="3-ISOPROPYLMALATE DEHYDRATASE SMALL SUBUNIT"/>
    <property type="match status" value="1"/>
</dbReference>
<organism evidence="12 13">
    <name type="scientific">Shouchella xiaoxiensis</name>
    <dbReference type="NCBI Taxonomy" id="766895"/>
    <lineage>
        <taxon>Bacteria</taxon>
        <taxon>Bacillati</taxon>
        <taxon>Bacillota</taxon>
        <taxon>Bacilli</taxon>
        <taxon>Bacillales</taxon>
        <taxon>Bacillaceae</taxon>
        <taxon>Shouchella</taxon>
    </lineage>
</organism>
<keyword evidence="9 10" id="KW-0100">Branched-chain amino acid biosynthesis</keyword>
<evidence type="ECO:0000256" key="7">
    <source>
        <dbReference type="ARBA" id="ARBA00022605"/>
    </source>
</evidence>
<evidence type="ECO:0000256" key="5">
    <source>
        <dbReference type="ARBA" id="ARBA00011271"/>
    </source>
</evidence>
<accession>A0ABS2SST3</accession>
<comment type="subunit">
    <text evidence="5 10">Heterodimer of LeuC and LeuD.</text>
</comment>
<evidence type="ECO:0000256" key="9">
    <source>
        <dbReference type="ARBA" id="ARBA00023304"/>
    </source>
</evidence>
<keyword evidence="8 10" id="KW-0456">Lyase</keyword>
<dbReference type="RefSeq" id="WP_204465753.1">
    <property type="nucleotide sequence ID" value="NZ_JAFBCV010000004.1"/>
</dbReference>
<keyword evidence="6 10" id="KW-0432">Leucine biosynthesis</keyword>
<dbReference type="SUPFAM" id="SSF52016">
    <property type="entry name" value="LeuD/IlvD-like"/>
    <property type="match status" value="1"/>
</dbReference>
<sequence>MQPIRVHRGKAVVLDRVNVDTDQIIPKQFLKRVERTGFGQFLFYDWRFLTNGEENPTFELNQPEAEGASILFSHTNFGCGSSREHAPWALYDYGIKVIIAPSFADIFYNNCVKNGLLPIVISADETNEWMRLVNEGTRDVTVDLLNQKISCKGMETSFHIDSYWRDMLVNGWDEISLTLKYEEQIRDYEEMQQGKTL</sequence>
<name>A0ABS2SST3_9BACI</name>
<protein>
    <recommendedName>
        <fullName evidence="10">3-isopropylmalate dehydratase small subunit</fullName>
        <ecNumber evidence="10">4.2.1.33</ecNumber>
    </recommendedName>
    <alternativeName>
        <fullName evidence="10">Alpha-IPM isomerase</fullName>
        <shortName evidence="10">IPMI</shortName>
    </alternativeName>
    <alternativeName>
        <fullName evidence="10">Isopropylmalate isomerase</fullName>
    </alternativeName>
</protein>
<evidence type="ECO:0000256" key="1">
    <source>
        <dbReference type="ARBA" id="ARBA00000491"/>
    </source>
</evidence>
<dbReference type="InterPro" id="IPR015928">
    <property type="entry name" value="Aconitase/3IPM_dehydase_swvl"/>
</dbReference>
<comment type="similarity">
    <text evidence="4 10">Belongs to the LeuD family. LeuD type 1 subfamily.</text>
</comment>
<dbReference type="GO" id="GO:0003861">
    <property type="term" value="F:3-isopropylmalate dehydratase activity"/>
    <property type="evidence" value="ECO:0007669"/>
    <property type="project" value="UniProtKB-EC"/>
</dbReference>
<keyword evidence="7 10" id="KW-0028">Amino-acid biosynthesis</keyword>
<evidence type="ECO:0000256" key="4">
    <source>
        <dbReference type="ARBA" id="ARBA00009845"/>
    </source>
</evidence>
<dbReference type="InterPro" id="IPR050075">
    <property type="entry name" value="LeuD"/>
</dbReference>
<dbReference type="Pfam" id="PF00694">
    <property type="entry name" value="Aconitase_C"/>
    <property type="match status" value="1"/>
</dbReference>
<evidence type="ECO:0000256" key="3">
    <source>
        <dbReference type="ARBA" id="ARBA00004729"/>
    </source>
</evidence>
<evidence type="ECO:0000313" key="13">
    <source>
        <dbReference type="Proteomes" id="UP001179280"/>
    </source>
</evidence>
<proteinExistence type="inferred from homology"/>
<dbReference type="InterPro" id="IPR033940">
    <property type="entry name" value="IPMI_Swivel"/>
</dbReference>
<comment type="catalytic activity">
    <reaction evidence="1 10">
        <text>(2R,3S)-3-isopropylmalate = (2S)-2-isopropylmalate</text>
        <dbReference type="Rhea" id="RHEA:32287"/>
        <dbReference type="ChEBI" id="CHEBI:1178"/>
        <dbReference type="ChEBI" id="CHEBI:35121"/>
        <dbReference type="EC" id="4.2.1.33"/>
    </reaction>
</comment>
<comment type="caution">
    <text evidence="12">The sequence shown here is derived from an EMBL/GenBank/DDBJ whole genome shotgun (WGS) entry which is preliminary data.</text>
</comment>
<dbReference type="InterPro" id="IPR000573">
    <property type="entry name" value="AconitaseA/IPMdHydase_ssu_swvl"/>
</dbReference>
<dbReference type="EC" id="4.2.1.33" evidence="10"/>
<reference evidence="12" key="1">
    <citation type="submission" date="2021-01" db="EMBL/GenBank/DDBJ databases">
        <title>Genomic Encyclopedia of Type Strains, Phase IV (KMG-IV): sequencing the most valuable type-strain genomes for metagenomic binning, comparative biology and taxonomic classification.</title>
        <authorList>
            <person name="Goeker M."/>
        </authorList>
    </citation>
    <scope>NUCLEOTIDE SEQUENCE</scope>
    <source>
        <strain evidence="12">DSM 21943</strain>
    </source>
</reference>
<evidence type="ECO:0000256" key="2">
    <source>
        <dbReference type="ARBA" id="ARBA00002695"/>
    </source>
</evidence>
<evidence type="ECO:0000256" key="8">
    <source>
        <dbReference type="ARBA" id="ARBA00023239"/>
    </source>
</evidence>
<keyword evidence="13" id="KW-1185">Reference proteome</keyword>
<evidence type="ECO:0000256" key="6">
    <source>
        <dbReference type="ARBA" id="ARBA00022430"/>
    </source>
</evidence>